<comment type="caution">
    <text evidence="2">The sequence shown here is derived from an EMBL/GenBank/DDBJ whole genome shotgun (WGS) entry which is preliminary data.</text>
</comment>
<reference evidence="2 3" key="1">
    <citation type="journal article" date="2018" name="Front. Plant Sci.">
        <title>Red Clover (Trifolium pratense) and Zigzag Clover (T. medium) - A Picture of Genomic Similarities and Differences.</title>
        <authorList>
            <person name="Dluhosova J."/>
            <person name="Istvanek J."/>
            <person name="Nedelnik J."/>
            <person name="Repkova J."/>
        </authorList>
    </citation>
    <scope>NUCLEOTIDE SEQUENCE [LARGE SCALE GENOMIC DNA]</scope>
    <source>
        <strain evidence="3">cv. 10/8</strain>
        <tissue evidence="2">Leaf</tissue>
    </source>
</reference>
<dbReference type="EMBL" id="LXQA011136115">
    <property type="protein sequence ID" value="MCI86283.1"/>
    <property type="molecule type" value="Genomic_DNA"/>
</dbReference>
<feature type="region of interest" description="Disordered" evidence="1">
    <location>
        <begin position="1"/>
        <end position="41"/>
    </location>
</feature>
<feature type="non-terminal residue" evidence="2">
    <location>
        <position position="1"/>
    </location>
</feature>
<organism evidence="2 3">
    <name type="scientific">Trifolium medium</name>
    <dbReference type="NCBI Taxonomy" id="97028"/>
    <lineage>
        <taxon>Eukaryota</taxon>
        <taxon>Viridiplantae</taxon>
        <taxon>Streptophyta</taxon>
        <taxon>Embryophyta</taxon>
        <taxon>Tracheophyta</taxon>
        <taxon>Spermatophyta</taxon>
        <taxon>Magnoliopsida</taxon>
        <taxon>eudicotyledons</taxon>
        <taxon>Gunneridae</taxon>
        <taxon>Pentapetalae</taxon>
        <taxon>rosids</taxon>
        <taxon>fabids</taxon>
        <taxon>Fabales</taxon>
        <taxon>Fabaceae</taxon>
        <taxon>Papilionoideae</taxon>
        <taxon>50 kb inversion clade</taxon>
        <taxon>NPAAA clade</taxon>
        <taxon>Hologalegina</taxon>
        <taxon>IRL clade</taxon>
        <taxon>Trifolieae</taxon>
        <taxon>Trifolium</taxon>
    </lineage>
</organism>
<dbReference type="AlphaFoldDB" id="A0A392VFP5"/>
<accession>A0A392VFP5</accession>
<protein>
    <submittedName>
        <fullName evidence="2">Uncharacterized protein</fullName>
    </submittedName>
</protein>
<evidence type="ECO:0000313" key="3">
    <source>
        <dbReference type="Proteomes" id="UP000265520"/>
    </source>
</evidence>
<evidence type="ECO:0000256" key="1">
    <source>
        <dbReference type="SAM" id="MobiDB-lite"/>
    </source>
</evidence>
<dbReference type="Proteomes" id="UP000265520">
    <property type="component" value="Unassembled WGS sequence"/>
</dbReference>
<keyword evidence="3" id="KW-1185">Reference proteome</keyword>
<name>A0A392VFP5_9FABA</name>
<proteinExistence type="predicted"/>
<sequence>LAGIMARDHQPGREDEARLEHFMKHKPPAFTGGYNPEGAVK</sequence>
<feature type="compositionally biased region" description="Basic and acidic residues" evidence="1">
    <location>
        <begin position="1"/>
        <end position="22"/>
    </location>
</feature>
<evidence type="ECO:0000313" key="2">
    <source>
        <dbReference type="EMBL" id="MCI86283.1"/>
    </source>
</evidence>